<protein>
    <submittedName>
        <fullName evidence="2">Uncharacterized protein</fullName>
    </submittedName>
</protein>
<evidence type="ECO:0000313" key="3">
    <source>
        <dbReference type="Proteomes" id="UP000008063"/>
    </source>
</evidence>
<dbReference type="AlphaFoldDB" id="F8Q257"/>
<organism evidence="3">
    <name type="scientific">Serpula lacrymans var. lacrymans (strain S7.3)</name>
    <name type="common">Dry rot fungus</name>
    <dbReference type="NCBI Taxonomy" id="936435"/>
    <lineage>
        <taxon>Eukaryota</taxon>
        <taxon>Fungi</taxon>
        <taxon>Dikarya</taxon>
        <taxon>Basidiomycota</taxon>
        <taxon>Agaricomycotina</taxon>
        <taxon>Agaricomycetes</taxon>
        <taxon>Agaricomycetidae</taxon>
        <taxon>Boletales</taxon>
        <taxon>Coniophorineae</taxon>
        <taxon>Serpulaceae</taxon>
        <taxon>Serpula</taxon>
    </lineage>
</organism>
<dbReference type="HOGENOM" id="CLU_1810877_0_0_1"/>
<feature type="compositionally biased region" description="Polar residues" evidence="1">
    <location>
        <begin position="31"/>
        <end position="49"/>
    </location>
</feature>
<dbReference type="Proteomes" id="UP000008063">
    <property type="component" value="Unassembled WGS sequence"/>
</dbReference>
<dbReference type="EMBL" id="GL945482">
    <property type="protein sequence ID" value="EGN97268.1"/>
    <property type="molecule type" value="Genomic_DNA"/>
</dbReference>
<keyword evidence="3" id="KW-1185">Reference proteome</keyword>
<name>F8Q257_SERL3</name>
<feature type="non-terminal residue" evidence="2">
    <location>
        <position position="143"/>
    </location>
</feature>
<accession>F8Q257</accession>
<reference evidence="3" key="1">
    <citation type="journal article" date="2011" name="Science">
        <title>The plant cell wall-decomposing machinery underlies the functional diversity of forest fungi.</title>
        <authorList>
            <person name="Eastwood D.C."/>
            <person name="Floudas D."/>
            <person name="Binder M."/>
            <person name="Majcherczyk A."/>
            <person name="Schneider P."/>
            <person name="Aerts A."/>
            <person name="Asiegbu F.O."/>
            <person name="Baker S.E."/>
            <person name="Barry K."/>
            <person name="Bendiksby M."/>
            <person name="Blumentritt M."/>
            <person name="Coutinho P.M."/>
            <person name="Cullen D."/>
            <person name="de Vries R.P."/>
            <person name="Gathman A."/>
            <person name="Goodell B."/>
            <person name="Henrissat B."/>
            <person name="Ihrmark K."/>
            <person name="Kauserud H."/>
            <person name="Kohler A."/>
            <person name="LaButti K."/>
            <person name="Lapidus A."/>
            <person name="Lavin J.L."/>
            <person name="Lee Y.-H."/>
            <person name="Lindquist E."/>
            <person name="Lilly W."/>
            <person name="Lucas S."/>
            <person name="Morin E."/>
            <person name="Murat C."/>
            <person name="Oguiza J.A."/>
            <person name="Park J."/>
            <person name="Pisabarro A.G."/>
            <person name="Riley R."/>
            <person name="Rosling A."/>
            <person name="Salamov A."/>
            <person name="Schmidt O."/>
            <person name="Schmutz J."/>
            <person name="Skrede I."/>
            <person name="Stenlid J."/>
            <person name="Wiebenga A."/>
            <person name="Xie X."/>
            <person name="Kuees U."/>
            <person name="Hibbett D.S."/>
            <person name="Hoffmeister D."/>
            <person name="Hoegberg N."/>
            <person name="Martin F."/>
            <person name="Grigoriev I.V."/>
            <person name="Watkinson S.C."/>
        </authorList>
    </citation>
    <scope>NUCLEOTIDE SEQUENCE [LARGE SCALE GENOMIC DNA]</scope>
    <source>
        <strain evidence="3">strain S7.3</strain>
    </source>
</reference>
<sequence length="143" mass="15288">MDDQRNLSHTRSQRSSSSSAVDLTGTPAGLASTSRPPSPTLHPSDSGSNFARRRASWGRVEDGQDPLHLQTPVTMEAGLSSAMAEHGDTIAEPPRTAYGLDGDPFLTPAENSFLAQDFTPRSTTIDTRYGSKFNLISGTSTYS</sequence>
<gene>
    <name evidence="2" type="ORF">SERLA73DRAFT_183929</name>
</gene>
<proteinExistence type="predicted"/>
<dbReference type="InParanoid" id="F8Q257"/>
<evidence type="ECO:0000256" key="1">
    <source>
        <dbReference type="SAM" id="MobiDB-lite"/>
    </source>
</evidence>
<feature type="region of interest" description="Disordered" evidence="1">
    <location>
        <begin position="1"/>
        <end position="68"/>
    </location>
</feature>
<dbReference type="STRING" id="936435.F8Q257"/>
<evidence type="ECO:0000313" key="2">
    <source>
        <dbReference type="EMBL" id="EGN97268.1"/>
    </source>
</evidence>